<dbReference type="InterPro" id="IPR025929">
    <property type="entry name" value="INSIG_fam"/>
</dbReference>
<dbReference type="Proteomes" id="UP001419268">
    <property type="component" value="Unassembled WGS sequence"/>
</dbReference>
<feature type="transmembrane region" description="Helical" evidence="7">
    <location>
        <begin position="91"/>
        <end position="111"/>
    </location>
</feature>
<dbReference type="PANTHER" id="PTHR36774">
    <property type="entry name" value="INSULIN-INDUCED PROTEIN"/>
    <property type="match status" value="1"/>
</dbReference>
<organism evidence="8 9">
    <name type="scientific">Stephania cephalantha</name>
    <dbReference type="NCBI Taxonomy" id="152367"/>
    <lineage>
        <taxon>Eukaryota</taxon>
        <taxon>Viridiplantae</taxon>
        <taxon>Streptophyta</taxon>
        <taxon>Embryophyta</taxon>
        <taxon>Tracheophyta</taxon>
        <taxon>Spermatophyta</taxon>
        <taxon>Magnoliopsida</taxon>
        <taxon>Ranunculales</taxon>
        <taxon>Menispermaceae</taxon>
        <taxon>Menispermoideae</taxon>
        <taxon>Cissampelideae</taxon>
        <taxon>Stephania</taxon>
    </lineage>
</organism>
<evidence type="ECO:0000256" key="5">
    <source>
        <dbReference type="ARBA" id="ARBA00022989"/>
    </source>
</evidence>
<evidence type="ECO:0000256" key="7">
    <source>
        <dbReference type="SAM" id="Phobius"/>
    </source>
</evidence>
<reference evidence="8 9" key="1">
    <citation type="submission" date="2024-01" db="EMBL/GenBank/DDBJ databases">
        <title>Genome assemblies of Stephania.</title>
        <authorList>
            <person name="Yang L."/>
        </authorList>
    </citation>
    <scope>NUCLEOTIDE SEQUENCE [LARGE SCALE GENOMIC DNA]</scope>
    <source>
        <strain evidence="8">JXDWG</strain>
        <tissue evidence="8">Leaf</tissue>
    </source>
</reference>
<keyword evidence="4" id="KW-0256">Endoplasmic reticulum</keyword>
<feature type="transmembrane region" description="Helical" evidence="7">
    <location>
        <begin position="46"/>
        <end position="65"/>
    </location>
</feature>
<feature type="transmembrane region" description="Helical" evidence="7">
    <location>
        <begin position="216"/>
        <end position="234"/>
    </location>
</feature>
<evidence type="ECO:0000256" key="6">
    <source>
        <dbReference type="ARBA" id="ARBA00023136"/>
    </source>
</evidence>
<dbReference type="AlphaFoldDB" id="A0AAP0JTF7"/>
<evidence type="ECO:0000313" key="8">
    <source>
        <dbReference type="EMBL" id="KAK9139143.1"/>
    </source>
</evidence>
<comment type="caution">
    <text evidence="8">The sequence shown here is derived from an EMBL/GenBank/DDBJ whole genome shotgun (WGS) entry which is preliminary data.</text>
</comment>
<protein>
    <submittedName>
        <fullName evidence="8">Uncharacterized protein</fullName>
    </submittedName>
</protein>
<dbReference type="GO" id="GO:0005789">
    <property type="term" value="C:endoplasmic reticulum membrane"/>
    <property type="evidence" value="ECO:0007669"/>
    <property type="project" value="UniProtKB-SubCell"/>
</dbReference>
<sequence>MQSHFALSFSSFTHLSPFHKTTKSRKIPSKQICCLREEKKTSLKSSWPSISSCLFGSGFLLGTLLDGIHSRVNLQIYQNGSVAVGPIHTNIWVPPLLGLFYCTVGLLQLFLDERVSSKSKVQVGSLERTAASLIALVIFIELSAEMYKAGVPNNIEAYILFALAEIIWFFMDGTWLGFTLACIVGFGCPLAEIPIIKLFHLWYYPQADIEVFGQGLISWTSTCYFVYTPFLINLSRWLKSIVDSPDEKDQ</sequence>
<feature type="transmembrane region" description="Helical" evidence="7">
    <location>
        <begin position="178"/>
        <end position="204"/>
    </location>
</feature>
<proteinExistence type="inferred from homology"/>
<evidence type="ECO:0000313" key="9">
    <source>
        <dbReference type="Proteomes" id="UP001419268"/>
    </source>
</evidence>
<gene>
    <name evidence="8" type="ORF">Scep_008824</name>
</gene>
<evidence type="ECO:0000256" key="2">
    <source>
        <dbReference type="ARBA" id="ARBA00007475"/>
    </source>
</evidence>
<comment type="subcellular location">
    <subcellularLocation>
        <location evidence="1">Endoplasmic reticulum membrane</location>
        <topology evidence="1">Multi-pass membrane protein</topology>
    </subcellularLocation>
</comment>
<keyword evidence="6 7" id="KW-0472">Membrane</keyword>
<evidence type="ECO:0000256" key="1">
    <source>
        <dbReference type="ARBA" id="ARBA00004477"/>
    </source>
</evidence>
<evidence type="ECO:0000256" key="3">
    <source>
        <dbReference type="ARBA" id="ARBA00022692"/>
    </source>
</evidence>
<name>A0AAP0JTF7_9MAGN</name>
<dbReference type="Pfam" id="PF07281">
    <property type="entry name" value="INSIG"/>
    <property type="match status" value="1"/>
</dbReference>
<dbReference type="EMBL" id="JBBNAG010000004">
    <property type="protein sequence ID" value="KAK9139143.1"/>
    <property type="molecule type" value="Genomic_DNA"/>
</dbReference>
<evidence type="ECO:0000256" key="4">
    <source>
        <dbReference type="ARBA" id="ARBA00022824"/>
    </source>
</evidence>
<keyword evidence="9" id="KW-1185">Reference proteome</keyword>
<comment type="similarity">
    <text evidence="2">Belongs to the INSIG family.</text>
</comment>
<keyword evidence="5 7" id="KW-1133">Transmembrane helix</keyword>
<accession>A0AAP0JTF7</accession>
<keyword evidence="3 7" id="KW-0812">Transmembrane</keyword>
<dbReference type="PANTHER" id="PTHR36774:SF1">
    <property type="entry name" value="INSULIN-INDUCED PROTEIN"/>
    <property type="match status" value="1"/>
</dbReference>